<dbReference type="RefSeq" id="WP_301574326.1">
    <property type="nucleotide sequence ID" value="NZ_JAPWIE010000011.1"/>
</dbReference>
<keyword evidence="2" id="KW-1185">Reference proteome</keyword>
<dbReference type="EMBL" id="JAPWIE010000011">
    <property type="protein sequence ID" value="MCZ4553651.1"/>
    <property type="molecule type" value="Genomic_DNA"/>
</dbReference>
<evidence type="ECO:0000313" key="1">
    <source>
        <dbReference type="EMBL" id="MCZ4553651.1"/>
    </source>
</evidence>
<name>A0ABT4N5L2_GORRU</name>
<evidence type="ECO:0000313" key="2">
    <source>
        <dbReference type="Proteomes" id="UP001067235"/>
    </source>
</evidence>
<proteinExistence type="predicted"/>
<gene>
    <name evidence="1" type="ORF">O4213_26930</name>
</gene>
<accession>A0ABT4N5L2</accession>
<protein>
    <submittedName>
        <fullName evidence="1">Uncharacterized protein</fullName>
    </submittedName>
</protein>
<comment type="caution">
    <text evidence="1">The sequence shown here is derived from an EMBL/GenBank/DDBJ whole genome shotgun (WGS) entry which is preliminary data.</text>
</comment>
<dbReference type="Proteomes" id="UP001067235">
    <property type="component" value="Unassembled WGS sequence"/>
</dbReference>
<organism evidence="1 2">
    <name type="scientific">Gordonia rubripertincta</name>
    <name type="common">Rhodococcus corallinus</name>
    <dbReference type="NCBI Taxonomy" id="36822"/>
    <lineage>
        <taxon>Bacteria</taxon>
        <taxon>Bacillati</taxon>
        <taxon>Actinomycetota</taxon>
        <taxon>Actinomycetes</taxon>
        <taxon>Mycobacteriales</taxon>
        <taxon>Gordoniaceae</taxon>
        <taxon>Gordonia</taxon>
    </lineage>
</organism>
<sequence>MITWGPMCWRHLDAASAQELWNELIDWVEWLRHRYELTQSKLPACWPFHPVAVEELTALMAGYTASYQALTTKDGVVVRYHDQMIVWHRLELWSCLSRIREHANTGGCTVENCSAKPRPLSAINAGVREFVANDVRVRRIDREVDVLPEAVMAQLVAEDSAHSVDGGMAYDGAMWVFDSHIGSFVRQPSDH</sequence>
<reference evidence="1" key="1">
    <citation type="submission" date="2022-12" db="EMBL/GenBank/DDBJ databases">
        <authorList>
            <person name="Krivoruchko A.V."/>
            <person name="Elkin A."/>
        </authorList>
    </citation>
    <scope>NUCLEOTIDE SEQUENCE</scope>
    <source>
        <strain evidence="1">IEGM 1388</strain>
    </source>
</reference>